<evidence type="ECO:0000313" key="2">
    <source>
        <dbReference type="EMBL" id="GLQ03926.1"/>
    </source>
</evidence>
<keyword evidence="1" id="KW-0175">Coiled coil</keyword>
<proteinExistence type="predicted"/>
<reference evidence="2" key="2">
    <citation type="submission" date="2023-01" db="EMBL/GenBank/DDBJ databases">
        <title>Draft genome sequence of Pseudoalteromonas tetraodonis strain NBRC 103034.</title>
        <authorList>
            <person name="Sun Q."/>
            <person name="Mori K."/>
        </authorList>
    </citation>
    <scope>NUCLEOTIDE SEQUENCE</scope>
    <source>
        <strain evidence="2">NBRC 103034</strain>
    </source>
</reference>
<evidence type="ECO:0000313" key="3">
    <source>
        <dbReference type="Proteomes" id="UP001161408"/>
    </source>
</evidence>
<comment type="caution">
    <text evidence="2">The sequence shown here is derived from an EMBL/GenBank/DDBJ whole genome shotgun (WGS) entry which is preliminary data.</text>
</comment>
<organism evidence="2 3">
    <name type="scientific">Pseudoalteromonas tetraodonis GFC</name>
    <dbReference type="NCBI Taxonomy" id="1315271"/>
    <lineage>
        <taxon>Bacteria</taxon>
        <taxon>Pseudomonadati</taxon>
        <taxon>Pseudomonadota</taxon>
        <taxon>Gammaproteobacteria</taxon>
        <taxon>Alteromonadales</taxon>
        <taxon>Pseudoalteromonadaceae</taxon>
        <taxon>Pseudoalteromonas</taxon>
    </lineage>
</organism>
<dbReference type="EMBL" id="BSNE01000019">
    <property type="protein sequence ID" value="GLQ03926.1"/>
    <property type="molecule type" value="Genomic_DNA"/>
</dbReference>
<protein>
    <submittedName>
        <fullName evidence="2">Uncharacterized protein</fullName>
    </submittedName>
</protein>
<accession>A0AA37S5P2</accession>
<dbReference type="AlphaFoldDB" id="A0AA37S5P2"/>
<dbReference type="Proteomes" id="UP001161408">
    <property type="component" value="Unassembled WGS sequence"/>
</dbReference>
<sequence>MRTVLNDEFIKWIDFSDEEMTRWTGQYFKKLGYPPKHLLTRNTEKSLLQQLEAYCSDVQNILDKENTLIRMKRAWGQYKRRKKAKHKQLTVNIKKDTFAKLTKIKERNQFTNIGQSIDSLFDGSLVSREMAQLEKANITLKSQIEKIQNQAHLKADLVKMEKKIEFLEKQNAVLTQAIEKLTTSQ</sequence>
<name>A0AA37S5P2_9GAMM</name>
<evidence type="ECO:0000256" key="1">
    <source>
        <dbReference type="SAM" id="Coils"/>
    </source>
</evidence>
<keyword evidence="3" id="KW-1185">Reference proteome</keyword>
<gene>
    <name evidence="2" type="ORF">GCM10007914_28070</name>
</gene>
<dbReference type="RefSeq" id="WP_096038212.1">
    <property type="nucleotide sequence ID" value="NZ_BJXY01000057.1"/>
</dbReference>
<reference evidence="2" key="1">
    <citation type="journal article" date="2014" name="Int. J. Syst. Evol. Microbiol.">
        <title>Complete genome sequence of Corynebacterium casei LMG S-19264T (=DSM 44701T), isolated from a smear-ripened cheese.</title>
        <authorList>
            <consortium name="US DOE Joint Genome Institute (JGI-PGF)"/>
            <person name="Walter F."/>
            <person name="Albersmeier A."/>
            <person name="Kalinowski J."/>
            <person name="Ruckert C."/>
        </authorList>
    </citation>
    <scope>NUCLEOTIDE SEQUENCE</scope>
    <source>
        <strain evidence="2">NBRC 103034</strain>
    </source>
</reference>
<feature type="coiled-coil region" evidence="1">
    <location>
        <begin position="130"/>
        <end position="184"/>
    </location>
</feature>